<name>B3E463_TRIL1</name>
<keyword evidence="2 4" id="KW-0732">Signal</keyword>
<dbReference type="GO" id="GO:0015920">
    <property type="term" value="P:lipopolysaccharide transport"/>
    <property type="evidence" value="ECO:0007669"/>
    <property type="project" value="InterPro"/>
</dbReference>
<dbReference type="eggNOG" id="COG1934">
    <property type="taxonomic scope" value="Bacteria"/>
</dbReference>
<dbReference type="NCBIfam" id="TIGR03002">
    <property type="entry name" value="outer_YhbN_LptA"/>
    <property type="match status" value="1"/>
</dbReference>
<keyword evidence="7" id="KW-1185">Reference proteome</keyword>
<sequence>MGKIERILVLVSVWLLGVLPAVAASQPASGGAAARDRSSRPITIKADELKADNKGKIATFTGRVVARQEDVTIYSDKLVIYYGDKQDQVDKIEAIGSVRILQTNRIGTGGHALYESREGKITLSGNPKVTQDKDSITGKVIVYYLDDDRSVVIGGENARVEAVIHPTKSGATLKKHDAKKQP</sequence>
<evidence type="ECO:0000259" key="5">
    <source>
        <dbReference type="Pfam" id="PF03968"/>
    </source>
</evidence>
<organism evidence="6 7">
    <name type="scientific">Trichlorobacter lovleyi (strain ATCC BAA-1151 / DSM 17278 / SZ)</name>
    <name type="common">Geobacter lovleyi</name>
    <dbReference type="NCBI Taxonomy" id="398767"/>
    <lineage>
        <taxon>Bacteria</taxon>
        <taxon>Pseudomonadati</taxon>
        <taxon>Thermodesulfobacteriota</taxon>
        <taxon>Desulfuromonadia</taxon>
        <taxon>Geobacterales</taxon>
        <taxon>Geobacteraceae</taxon>
        <taxon>Trichlorobacter</taxon>
    </lineage>
</organism>
<evidence type="ECO:0000313" key="6">
    <source>
        <dbReference type="EMBL" id="ACD95884.1"/>
    </source>
</evidence>
<keyword evidence="3" id="KW-0574">Periplasm</keyword>
<evidence type="ECO:0000256" key="4">
    <source>
        <dbReference type="SAM" id="SignalP"/>
    </source>
</evidence>
<dbReference type="Pfam" id="PF03968">
    <property type="entry name" value="LptD_N"/>
    <property type="match status" value="1"/>
</dbReference>
<evidence type="ECO:0000256" key="2">
    <source>
        <dbReference type="ARBA" id="ARBA00022729"/>
    </source>
</evidence>
<dbReference type="EMBL" id="CP001089">
    <property type="protein sequence ID" value="ACD95884.1"/>
    <property type="molecule type" value="Genomic_DNA"/>
</dbReference>
<dbReference type="RefSeq" id="WP_012470222.1">
    <property type="nucleotide sequence ID" value="NC_010814.1"/>
</dbReference>
<dbReference type="Proteomes" id="UP000002420">
    <property type="component" value="Chromosome"/>
</dbReference>
<accession>B3E463</accession>
<keyword evidence="1" id="KW-0813">Transport</keyword>
<dbReference type="InterPro" id="IPR005653">
    <property type="entry name" value="OstA-like_N"/>
</dbReference>
<dbReference type="PANTHER" id="PTHR36504:SF1">
    <property type="entry name" value="LIPOPOLYSACCHARIDE EXPORT SYSTEM PROTEIN LPTA"/>
    <property type="match status" value="1"/>
</dbReference>
<reference evidence="6 7" key="1">
    <citation type="submission" date="2008-05" db="EMBL/GenBank/DDBJ databases">
        <title>Complete sequence of chromosome of Geobacter lovleyi SZ.</title>
        <authorList>
            <consortium name="US DOE Joint Genome Institute"/>
            <person name="Lucas S."/>
            <person name="Copeland A."/>
            <person name="Lapidus A."/>
            <person name="Glavina del Rio T."/>
            <person name="Dalin E."/>
            <person name="Tice H."/>
            <person name="Bruce D."/>
            <person name="Goodwin L."/>
            <person name="Pitluck S."/>
            <person name="Chertkov O."/>
            <person name="Meincke L."/>
            <person name="Brettin T."/>
            <person name="Detter J.C."/>
            <person name="Han C."/>
            <person name="Tapia R."/>
            <person name="Kuske C.R."/>
            <person name="Schmutz J."/>
            <person name="Larimer F."/>
            <person name="Land M."/>
            <person name="Hauser L."/>
            <person name="Kyrpides N."/>
            <person name="Mikhailova N."/>
            <person name="Sung Y."/>
            <person name="Fletcher K.E."/>
            <person name="Ritalahti K.M."/>
            <person name="Loeffler F.E."/>
            <person name="Richardson P."/>
        </authorList>
    </citation>
    <scope>NUCLEOTIDE SEQUENCE [LARGE SCALE GENOMIC DNA]</scope>
    <source>
        <strain evidence="7">ATCC BAA-1151 / DSM 17278 / SZ</strain>
    </source>
</reference>
<dbReference type="STRING" id="398767.Glov_2168"/>
<feature type="domain" description="Organic solvent tolerance-like N-terminal" evidence="5">
    <location>
        <begin position="43"/>
        <end position="147"/>
    </location>
</feature>
<dbReference type="GO" id="GO:0009279">
    <property type="term" value="C:cell outer membrane"/>
    <property type="evidence" value="ECO:0007669"/>
    <property type="project" value="TreeGrafter"/>
</dbReference>
<dbReference type="GO" id="GO:0017089">
    <property type="term" value="F:glycolipid transfer activity"/>
    <property type="evidence" value="ECO:0007669"/>
    <property type="project" value="TreeGrafter"/>
</dbReference>
<dbReference type="HOGENOM" id="CLU_095993_7_1_7"/>
<dbReference type="InterPro" id="IPR014340">
    <property type="entry name" value="LptA"/>
</dbReference>
<dbReference type="GO" id="GO:0030288">
    <property type="term" value="C:outer membrane-bounded periplasmic space"/>
    <property type="evidence" value="ECO:0007669"/>
    <property type="project" value="TreeGrafter"/>
</dbReference>
<dbReference type="Gene3D" id="2.60.450.10">
    <property type="entry name" value="Lipopolysaccharide (LPS) transport protein A like domain"/>
    <property type="match status" value="1"/>
</dbReference>
<dbReference type="PANTHER" id="PTHR36504">
    <property type="entry name" value="LIPOPOLYSACCHARIDE EXPORT SYSTEM PROTEIN LPTA"/>
    <property type="match status" value="1"/>
</dbReference>
<dbReference type="KEGG" id="glo:Glov_2168"/>
<dbReference type="HAMAP" id="MF_01914">
    <property type="entry name" value="LPS_assembly_LptA"/>
    <property type="match status" value="1"/>
</dbReference>
<evidence type="ECO:0000313" key="7">
    <source>
        <dbReference type="Proteomes" id="UP000002420"/>
    </source>
</evidence>
<feature type="signal peptide" evidence="4">
    <location>
        <begin position="1"/>
        <end position="23"/>
    </location>
</feature>
<dbReference type="GO" id="GO:0001530">
    <property type="term" value="F:lipopolysaccharide binding"/>
    <property type="evidence" value="ECO:0007669"/>
    <property type="project" value="InterPro"/>
</dbReference>
<protein>
    <submittedName>
        <fullName evidence="6">Lipopolysaccharide transport periplasmic protein LptA</fullName>
    </submittedName>
</protein>
<dbReference type="OrthoDB" id="9782597at2"/>
<gene>
    <name evidence="6" type="ordered locus">Glov_2168</name>
</gene>
<dbReference type="InterPro" id="IPR052037">
    <property type="entry name" value="LPS_export_LptA"/>
</dbReference>
<evidence type="ECO:0000256" key="1">
    <source>
        <dbReference type="ARBA" id="ARBA00022448"/>
    </source>
</evidence>
<feature type="chain" id="PRO_5039902677" evidence="4">
    <location>
        <begin position="24"/>
        <end position="182"/>
    </location>
</feature>
<evidence type="ECO:0000256" key="3">
    <source>
        <dbReference type="ARBA" id="ARBA00022764"/>
    </source>
</evidence>
<dbReference type="AlphaFoldDB" id="B3E463"/>
<proteinExistence type="inferred from homology"/>